<keyword evidence="3 7" id="KW-0812">Transmembrane</keyword>
<proteinExistence type="predicted"/>
<name>F8B608_9ACTN</name>
<feature type="compositionally biased region" description="Pro residues" evidence="6">
    <location>
        <begin position="363"/>
        <end position="375"/>
    </location>
</feature>
<reference evidence="8 9" key="1">
    <citation type="submission" date="2011-05" db="EMBL/GenBank/DDBJ databases">
        <title>Complete sequence of chromosome of Frankia symbiont of Datisca glomerata.</title>
        <authorList>
            <consortium name="US DOE Joint Genome Institute"/>
            <person name="Lucas S."/>
            <person name="Han J."/>
            <person name="Lapidus A."/>
            <person name="Cheng J.-F."/>
            <person name="Goodwin L."/>
            <person name="Pitluck S."/>
            <person name="Peters L."/>
            <person name="Mikhailova N."/>
            <person name="Chertkov O."/>
            <person name="Teshima H."/>
            <person name="Han C."/>
            <person name="Tapia R."/>
            <person name="Land M."/>
            <person name="Hauser L."/>
            <person name="Kyrpides N."/>
            <person name="Ivanova N."/>
            <person name="Pagani I."/>
            <person name="Berry A."/>
            <person name="Pawlowski K."/>
            <person name="Persson T."/>
            <person name="Vanden Heuvel B."/>
            <person name="Benson D."/>
            <person name="Woyke T."/>
        </authorList>
    </citation>
    <scope>NUCLEOTIDE SEQUENCE [LARGE SCALE GENOMIC DNA]</scope>
    <source>
        <strain evidence="9">4085684</strain>
    </source>
</reference>
<dbReference type="STRING" id="656024.FsymDg_3882"/>
<feature type="transmembrane region" description="Helical" evidence="7">
    <location>
        <begin position="109"/>
        <end position="130"/>
    </location>
</feature>
<dbReference type="eggNOG" id="COG1295">
    <property type="taxonomic scope" value="Bacteria"/>
</dbReference>
<evidence type="ECO:0000256" key="6">
    <source>
        <dbReference type="SAM" id="MobiDB-lite"/>
    </source>
</evidence>
<sequence length="375" mass="38381">MANPISAFRSGARKASDAAGSVRRRRPFVDHAVRGYRRYAEDGGDRLAAAATYFAFLSFFPLVALAFSITGFVVDAYPNVQQGLANQINSYLPGMADKLDIASIGNSKVGVGLIGLAALLLAGLAWINALRDAIRIIWHQSVDVGNALVRRLRDLGVLVGLGLIVFASIAVTSVITSVSGTFLEGIGLSGSTAATVLTTLLALGIALALDVTVFLCLFLWLPSITDRRRAVRGALLGAVGVESLKLLGTWLVGMTTDNPVYGTFAVIVGLLIWINIVLRWTLLVAAWTVTAPYDSDVVPSGTAATAPDDGAAEPVDAVLDGGAGAAGRAAEPPGEPAPAGSSAAGSSAGAVAGSVGDRVDAPAPWPGPSAPSPRG</sequence>
<evidence type="ECO:0000256" key="7">
    <source>
        <dbReference type="SAM" id="Phobius"/>
    </source>
</evidence>
<dbReference type="KEGG" id="fsy:FsymDg_3882"/>
<feature type="transmembrane region" description="Helical" evidence="7">
    <location>
        <begin position="233"/>
        <end position="253"/>
    </location>
</feature>
<keyword evidence="2" id="KW-1003">Cell membrane</keyword>
<evidence type="ECO:0000256" key="2">
    <source>
        <dbReference type="ARBA" id="ARBA00022475"/>
    </source>
</evidence>
<accession>F8B608</accession>
<gene>
    <name evidence="8" type="ordered locus">FsymDg_3882</name>
</gene>
<dbReference type="RefSeq" id="WP_013875036.1">
    <property type="nucleotide sequence ID" value="NC_015656.1"/>
</dbReference>
<organism evidence="8 9">
    <name type="scientific">Candidatus Protofrankia datiscae</name>
    <dbReference type="NCBI Taxonomy" id="2716812"/>
    <lineage>
        <taxon>Bacteria</taxon>
        <taxon>Bacillati</taxon>
        <taxon>Actinomycetota</taxon>
        <taxon>Actinomycetes</taxon>
        <taxon>Frankiales</taxon>
        <taxon>Frankiaceae</taxon>
        <taxon>Protofrankia</taxon>
    </lineage>
</organism>
<evidence type="ECO:0000256" key="5">
    <source>
        <dbReference type="ARBA" id="ARBA00023136"/>
    </source>
</evidence>
<dbReference type="EMBL" id="CP002801">
    <property type="protein sequence ID" value="AEH11158.1"/>
    <property type="molecule type" value="Genomic_DNA"/>
</dbReference>
<dbReference type="PANTHER" id="PTHR30213">
    <property type="entry name" value="INNER MEMBRANE PROTEIN YHJD"/>
    <property type="match status" value="1"/>
</dbReference>
<keyword evidence="9" id="KW-1185">Reference proteome</keyword>
<evidence type="ECO:0000256" key="4">
    <source>
        <dbReference type="ARBA" id="ARBA00022989"/>
    </source>
</evidence>
<keyword evidence="5 7" id="KW-0472">Membrane</keyword>
<dbReference type="HOGENOM" id="CLU_050028_3_0_11"/>
<dbReference type="PANTHER" id="PTHR30213:SF1">
    <property type="entry name" value="INNER MEMBRANE PROTEIN YHJD"/>
    <property type="match status" value="1"/>
</dbReference>
<feature type="transmembrane region" description="Helical" evidence="7">
    <location>
        <begin position="196"/>
        <end position="221"/>
    </location>
</feature>
<feature type="transmembrane region" description="Helical" evidence="7">
    <location>
        <begin position="155"/>
        <end position="176"/>
    </location>
</feature>
<evidence type="ECO:0000256" key="3">
    <source>
        <dbReference type="ARBA" id="ARBA00022692"/>
    </source>
</evidence>
<feature type="compositionally biased region" description="Low complexity" evidence="6">
    <location>
        <begin position="301"/>
        <end position="356"/>
    </location>
</feature>
<feature type="region of interest" description="Disordered" evidence="6">
    <location>
        <begin position="301"/>
        <end position="375"/>
    </location>
</feature>
<evidence type="ECO:0000313" key="8">
    <source>
        <dbReference type="EMBL" id="AEH11158.1"/>
    </source>
</evidence>
<comment type="subcellular location">
    <subcellularLocation>
        <location evidence="1">Cell membrane</location>
        <topology evidence="1">Multi-pass membrane protein</topology>
    </subcellularLocation>
</comment>
<protein>
    <submittedName>
        <fullName evidence="8">Ribonuclease BN</fullName>
    </submittedName>
</protein>
<evidence type="ECO:0000256" key="1">
    <source>
        <dbReference type="ARBA" id="ARBA00004651"/>
    </source>
</evidence>
<evidence type="ECO:0000313" key="9">
    <source>
        <dbReference type="Proteomes" id="UP000001549"/>
    </source>
</evidence>
<feature type="transmembrane region" description="Helical" evidence="7">
    <location>
        <begin position="47"/>
        <end position="74"/>
    </location>
</feature>
<feature type="transmembrane region" description="Helical" evidence="7">
    <location>
        <begin position="259"/>
        <end position="278"/>
    </location>
</feature>
<dbReference type="AlphaFoldDB" id="F8B608"/>
<dbReference type="Pfam" id="PF03631">
    <property type="entry name" value="Virul_fac_BrkB"/>
    <property type="match status" value="1"/>
</dbReference>
<keyword evidence="4 7" id="KW-1133">Transmembrane helix</keyword>
<dbReference type="InterPro" id="IPR017039">
    <property type="entry name" value="Virul_fac_BrkB"/>
</dbReference>
<dbReference type="GO" id="GO:0005886">
    <property type="term" value="C:plasma membrane"/>
    <property type="evidence" value="ECO:0007669"/>
    <property type="project" value="UniProtKB-SubCell"/>
</dbReference>
<dbReference type="Proteomes" id="UP000001549">
    <property type="component" value="Chromosome"/>
</dbReference>